<dbReference type="EMBL" id="PQXK01000112">
    <property type="protein sequence ID" value="TGO36898.1"/>
    <property type="molecule type" value="Genomic_DNA"/>
</dbReference>
<reference evidence="2 3" key="1">
    <citation type="submission" date="2017-12" db="EMBL/GenBank/DDBJ databases">
        <title>Comparative genomics of Botrytis spp.</title>
        <authorList>
            <person name="Valero-Jimenez C.A."/>
            <person name="Tapia P."/>
            <person name="Veloso J."/>
            <person name="Silva-Moreno E."/>
            <person name="Staats M."/>
            <person name="Valdes J.H."/>
            <person name="Van Kan J.A.L."/>
        </authorList>
    </citation>
    <scope>NUCLEOTIDE SEQUENCE [LARGE SCALE GENOMIC DNA]</scope>
    <source>
        <strain evidence="2 3">Bh0001</strain>
    </source>
</reference>
<gene>
    <name evidence="2" type="ORF">BHYA_0112g00370</name>
</gene>
<proteinExistence type="predicted"/>
<protein>
    <submittedName>
        <fullName evidence="2">Uncharacterized protein</fullName>
    </submittedName>
</protein>
<sequence length="185" mass="20111">MDHSALTFRPKESSSVPRRQASNATQPRLPEINEYTTLAVGTSSTVKHSIGTSSVVGTNCGASACAVDSTGALLLCSSLSPGGFTKPLSGQPISALIPSTNAICKSWCEYTMQYLTYDPAIGMQVLPIPIDLLAEFIVEEAIKADTPLQKLAHICLVKYSCYEEGSRESEVVKMVWEFIQRRLHR</sequence>
<dbReference type="Proteomes" id="UP000297814">
    <property type="component" value="Unassembled WGS sequence"/>
</dbReference>
<evidence type="ECO:0000313" key="3">
    <source>
        <dbReference type="Proteomes" id="UP000297814"/>
    </source>
</evidence>
<organism evidence="2 3">
    <name type="scientific">Botrytis hyacinthi</name>
    <dbReference type="NCBI Taxonomy" id="278943"/>
    <lineage>
        <taxon>Eukaryota</taxon>
        <taxon>Fungi</taxon>
        <taxon>Dikarya</taxon>
        <taxon>Ascomycota</taxon>
        <taxon>Pezizomycotina</taxon>
        <taxon>Leotiomycetes</taxon>
        <taxon>Helotiales</taxon>
        <taxon>Sclerotiniaceae</taxon>
        <taxon>Botrytis</taxon>
    </lineage>
</organism>
<evidence type="ECO:0000313" key="2">
    <source>
        <dbReference type="EMBL" id="TGO36898.1"/>
    </source>
</evidence>
<feature type="region of interest" description="Disordered" evidence="1">
    <location>
        <begin position="1"/>
        <end position="28"/>
    </location>
</feature>
<feature type="compositionally biased region" description="Polar residues" evidence="1">
    <location>
        <begin position="13"/>
        <end position="26"/>
    </location>
</feature>
<dbReference type="AlphaFoldDB" id="A0A4Z1GKX1"/>
<name>A0A4Z1GKX1_9HELO</name>
<accession>A0A4Z1GKX1</accession>
<evidence type="ECO:0000256" key="1">
    <source>
        <dbReference type="SAM" id="MobiDB-lite"/>
    </source>
</evidence>
<keyword evidence="3" id="KW-1185">Reference proteome</keyword>
<comment type="caution">
    <text evidence="2">The sequence shown here is derived from an EMBL/GenBank/DDBJ whole genome shotgun (WGS) entry which is preliminary data.</text>
</comment>